<evidence type="ECO:0000313" key="2">
    <source>
        <dbReference type="Proteomes" id="UP000062973"/>
    </source>
</evidence>
<sequence>MCPRCEFEVVEKLADSPVAGVWEVLQCRRCLYTWRTTEPPRRTSREHYPEEFRMTQADIDNAPEVPAVPPLRVR</sequence>
<dbReference type="InterPro" id="IPR047707">
    <property type="entry name" value="VdcD-like"/>
</dbReference>
<dbReference type="NCBIfam" id="NF041205">
    <property type="entry name" value="VdcD"/>
    <property type="match status" value="1"/>
</dbReference>
<dbReference type="STRING" id="1068978.AMETH_5497"/>
<accession>A0A076MXD2</accession>
<evidence type="ECO:0000313" key="1">
    <source>
        <dbReference type="EMBL" id="AIJ25589.1"/>
    </source>
</evidence>
<dbReference type="OrthoDB" id="5877746at2"/>
<proteinExistence type="predicted"/>
<dbReference type="GeneID" id="301846207"/>
<reference evidence="1 2" key="1">
    <citation type="submission" date="2014-07" db="EMBL/GenBank/DDBJ databases">
        <title>Whole Genome Sequence of the Amycolatopsis methanolica 239.</title>
        <authorList>
            <person name="Tang B."/>
        </authorList>
    </citation>
    <scope>NUCLEOTIDE SEQUENCE [LARGE SCALE GENOMIC DNA]</scope>
    <source>
        <strain evidence="1 2">239</strain>
    </source>
</reference>
<dbReference type="EMBL" id="CP009110">
    <property type="protein sequence ID" value="AIJ25589.1"/>
    <property type="molecule type" value="Genomic_DNA"/>
</dbReference>
<keyword evidence="2" id="KW-1185">Reference proteome</keyword>
<name>A0A076MXD2_AMYME</name>
<dbReference type="KEGG" id="amq:AMETH_5497"/>
<dbReference type="Pfam" id="PF26358">
    <property type="entry name" value="EcdD_BsdD_detox"/>
    <property type="match status" value="1"/>
</dbReference>
<dbReference type="eggNOG" id="ENOG5032SBW">
    <property type="taxonomic scope" value="Bacteria"/>
</dbReference>
<dbReference type="HOGENOM" id="CLU_180856_1_1_11"/>
<organism evidence="1 2">
    <name type="scientific">Amycolatopsis methanolica 239</name>
    <dbReference type="NCBI Taxonomy" id="1068978"/>
    <lineage>
        <taxon>Bacteria</taxon>
        <taxon>Bacillati</taxon>
        <taxon>Actinomycetota</taxon>
        <taxon>Actinomycetes</taxon>
        <taxon>Pseudonocardiales</taxon>
        <taxon>Pseudonocardiaceae</taxon>
        <taxon>Amycolatopsis</taxon>
        <taxon>Amycolatopsis methanolica group</taxon>
    </lineage>
</organism>
<gene>
    <name evidence="1" type="ORF">AMETH_5497</name>
</gene>
<dbReference type="AlphaFoldDB" id="A0A076MXD2"/>
<dbReference type="PATRIC" id="fig|1068978.7.peg.5899"/>
<dbReference type="RefSeq" id="WP_026153429.1">
    <property type="nucleotide sequence ID" value="NZ_AQUL01000001.1"/>
</dbReference>
<protein>
    <submittedName>
        <fullName evidence="1">Putative cytoplasmic protein</fullName>
    </submittedName>
</protein>
<dbReference type="Proteomes" id="UP000062973">
    <property type="component" value="Chromosome"/>
</dbReference>